<reference evidence="2 3" key="1">
    <citation type="journal article" date="2024" name="G3 (Bethesda)">
        <title>A hybrid genome assembly of the endangered aye-aye (Daubentonia madagascariensis).</title>
        <authorList>
            <person name="Versoza C.J."/>
            <person name="Pfeifer S.P."/>
        </authorList>
    </citation>
    <scope>NUCLEOTIDE SEQUENCE [LARGE SCALE GENOMIC DNA]</scope>
    <source>
        <strain evidence="2">6821</strain>
    </source>
</reference>
<dbReference type="InterPro" id="IPR029021">
    <property type="entry name" value="Prot-tyrosine_phosphatase-like"/>
</dbReference>
<name>A0ABD2EDB1_DAUMA</name>
<comment type="caution">
    <text evidence="2">The sequence shown here is derived from an EMBL/GenBank/DDBJ whole genome shotgun (WGS) entry which is preliminary data.</text>
</comment>
<protein>
    <submittedName>
        <fullName evidence="2">Dual specificity protein phosphatase CDC14C</fullName>
    </submittedName>
</protein>
<sequence>ATAPHRRNCTAWTTRTTCTCTSPIAFVFAIIYSRPKSASNVHYSSIDNEPEYENFYADSGPLNLAMVYRYCYKINRKLKSITMLRKKIIHFTGSDQTKPANAAFLVGCYMV</sequence>
<dbReference type="CDD" id="cd17657">
    <property type="entry name" value="CDC14_N"/>
    <property type="match status" value="1"/>
</dbReference>
<proteinExistence type="predicted"/>
<dbReference type="Proteomes" id="UP001610411">
    <property type="component" value="Unassembled WGS sequence"/>
</dbReference>
<accession>A0ABD2EDB1</accession>
<feature type="non-terminal residue" evidence="2">
    <location>
        <position position="111"/>
    </location>
</feature>
<feature type="non-terminal residue" evidence="2">
    <location>
        <position position="1"/>
    </location>
</feature>
<gene>
    <name evidence="2" type="ORF">WCI35_015114</name>
</gene>
<feature type="domain" description="Dual specificity/tyrosine protein phosphatase N-terminal" evidence="1">
    <location>
        <begin position="26"/>
        <end position="111"/>
    </location>
</feature>
<dbReference type="Pfam" id="PF14671">
    <property type="entry name" value="DSPn"/>
    <property type="match status" value="1"/>
</dbReference>
<dbReference type="SUPFAM" id="SSF52799">
    <property type="entry name" value="(Phosphotyrosine protein) phosphatases II"/>
    <property type="match status" value="1"/>
</dbReference>
<dbReference type="AlphaFoldDB" id="A0ABD2EDB1"/>
<dbReference type="Gene3D" id="3.90.190.10">
    <property type="entry name" value="Protein tyrosine phosphatase superfamily"/>
    <property type="match status" value="1"/>
</dbReference>
<dbReference type="InterPro" id="IPR029260">
    <property type="entry name" value="DSPn"/>
</dbReference>
<dbReference type="EMBL" id="JBFSEQ010000005">
    <property type="protein sequence ID" value="KAL2777140.1"/>
    <property type="molecule type" value="Genomic_DNA"/>
</dbReference>
<keyword evidence="3" id="KW-1185">Reference proteome</keyword>
<evidence type="ECO:0000313" key="2">
    <source>
        <dbReference type="EMBL" id="KAL2777140.1"/>
    </source>
</evidence>
<organism evidence="2 3">
    <name type="scientific">Daubentonia madagascariensis</name>
    <name type="common">Aye-aye</name>
    <name type="synonym">Sciurus madagascariensis</name>
    <dbReference type="NCBI Taxonomy" id="31869"/>
    <lineage>
        <taxon>Eukaryota</taxon>
        <taxon>Metazoa</taxon>
        <taxon>Chordata</taxon>
        <taxon>Craniata</taxon>
        <taxon>Vertebrata</taxon>
        <taxon>Euteleostomi</taxon>
        <taxon>Mammalia</taxon>
        <taxon>Eutheria</taxon>
        <taxon>Euarchontoglires</taxon>
        <taxon>Primates</taxon>
        <taxon>Strepsirrhini</taxon>
        <taxon>Chiromyiformes</taxon>
        <taxon>Daubentoniidae</taxon>
        <taxon>Daubentonia</taxon>
    </lineage>
</organism>
<evidence type="ECO:0000259" key="1">
    <source>
        <dbReference type="Pfam" id="PF14671"/>
    </source>
</evidence>
<evidence type="ECO:0000313" key="3">
    <source>
        <dbReference type="Proteomes" id="UP001610411"/>
    </source>
</evidence>